<evidence type="ECO:0000259" key="2">
    <source>
        <dbReference type="PROSITE" id="PS50164"/>
    </source>
</evidence>
<dbReference type="CDD" id="cd10456">
    <property type="entry name" value="GIY-YIG_UPF0213"/>
    <property type="match status" value="1"/>
</dbReference>
<accession>A0A918XKV0</accession>
<dbReference type="Gene3D" id="3.40.1440.10">
    <property type="entry name" value="GIY-YIG endonuclease"/>
    <property type="match status" value="1"/>
</dbReference>
<dbReference type="EMBL" id="BMYM01000002">
    <property type="protein sequence ID" value="GHD36538.1"/>
    <property type="molecule type" value="Genomic_DNA"/>
</dbReference>
<evidence type="ECO:0000256" key="1">
    <source>
        <dbReference type="ARBA" id="ARBA00007435"/>
    </source>
</evidence>
<dbReference type="InterPro" id="IPR035901">
    <property type="entry name" value="GIY-YIG_endonuc_sf"/>
</dbReference>
<keyword evidence="4" id="KW-1185">Reference proteome</keyword>
<dbReference type="Proteomes" id="UP000644693">
    <property type="component" value="Unassembled WGS sequence"/>
</dbReference>
<evidence type="ECO:0000313" key="3">
    <source>
        <dbReference type="EMBL" id="GHD36538.1"/>
    </source>
</evidence>
<feature type="domain" description="GIY-YIG" evidence="2">
    <location>
        <begin position="4"/>
        <end position="81"/>
    </location>
</feature>
<dbReference type="RefSeq" id="WP_189478121.1">
    <property type="nucleotide sequence ID" value="NZ_BMYM01000002.1"/>
</dbReference>
<reference evidence="3" key="2">
    <citation type="submission" date="2020-09" db="EMBL/GenBank/DDBJ databases">
        <authorList>
            <person name="Sun Q."/>
            <person name="Kim S."/>
        </authorList>
    </citation>
    <scope>NUCLEOTIDE SEQUENCE</scope>
    <source>
        <strain evidence="3">KCTC 23430</strain>
    </source>
</reference>
<reference evidence="3" key="1">
    <citation type="journal article" date="2014" name="Int. J. Syst. Evol. Microbiol.">
        <title>Complete genome sequence of Corynebacterium casei LMG S-19264T (=DSM 44701T), isolated from a smear-ripened cheese.</title>
        <authorList>
            <consortium name="US DOE Joint Genome Institute (JGI-PGF)"/>
            <person name="Walter F."/>
            <person name="Albersmeier A."/>
            <person name="Kalinowski J."/>
            <person name="Ruckert C."/>
        </authorList>
    </citation>
    <scope>NUCLEOTIDE SEQUENCE</scope>
    <source>
        <strain evidence="3">KCTC 23430</strain>
    </source>
</reference>
<name>A0A918XKV0_9GAMM</name>
<dbReference type="Pfam" id="PF01541">
    <property type="entry name" value="GIY-YIG"/>
    <property type="match status" value="1"/>
</dbReference>
<proteinExistence type="inferred from homology"/>
<comment type="caution">
    <text evidence="3">The sequence shown here is derived from an EMBL/GenBank/DDBJ whole genome shotgun (WGS) entry which is preliminary data.</text>
</comment>
<dbReference type="AlphaFoldDB" id="A0A918XKV0"/>
<sequence length="85" mass="9672">MAEDCWHVYLLRCSDGTLYTGIAKDLQRRLRQHNGELAGGPKYTRGRRPVSLLWSCTAEDRSAASRREAAIKRLDRGEKLALAER</sequence>
<dbReference type="InterPro" id="IPR000305">
    <property type="entry name" value="GIY-YIG_endonuc"/>
</dbReference>
<dbReference type="PANTHER" id="PTHR34477:SF1">
    <property type="entry name" value="UPF0213 PROTEIN YHBQ"/>
    <property type="match status" value="1"/>
</dbReference>
<comment type="similarity">
    <text evidence="1">Belongs to the UPF0213 family.</text>
</comment>
<dbReference type="InterPro" id="IPR050190">
    <property type="entry name" value="UPF0213_domain"/>
</dbReference>
<protein>
    <recommendedName>
        <fullName evidence="2">GIY-YIG domain-containing protein</fullName>
    </recommendedName>
</protein>
<dbReference type="PANTHER" id="PTHR34477">
    <property type="entry name" value="UPF0213 PROTEIN YHBQ"/>
    <property type="match status" value="1"/>
</dbReference>
<dbReference type="PROSITE" id="PS50164">
    <property type="entry name" value="GIY_YIG"/>
    <property type="match status" value="1"/>
</dbReference>
<dbReference type="SUPFAM" id="SSF82771">
    <property type="entry name" value="GIY-YIG endonuclease"/>
    <property type="match status" value="1"/>
</dbReference>
<evidence type="ECO:0000313" key="4">
    <source>
        <dbReference type="Proteomes" id="UP000644693"/>
    </source>
</evidence>
<gene>
    <name evidence="3" type="ORF">GCM10007053_25070</name>
</gene>
<organism evidence="3 4">
    <name type="scientific">Parahalioglobus pacificus</name>
    <dbReference type="NCBI Taxonomy" id="930806"/>
    <lineage>
        <taxon>Bacteria</taxon>
        <taxon>Pseudomonadati</taxon>
        <taxon>Pseudomonadota</taxon>
        <taxon>Gammaproteobacteria</taxon>
        <taxon>Cellvibrionales</taxon>
        <taxon>Halieaceae</taxon>
        <taxon>Parahalioglobus</taxon>
    </lineage>
</organism>